<evidence type="ECO:0000256" key="4">
    <source>
        <dbReference type="ARBA" id="ARBA00022475"/>
    </source>
</evidence>
<protein>
    <submittedName>
        <fullName evidence="10">AI-2E family transporter</fullName>
    </submittedName>
</protein>
<dbReference type="InterPro" id="IPR002549">
    <property type="entry name" value="AI-2E-like"/>
</dbReference>
<feature type="transmembrane region" description="Helical" evidence="9">
    <location>
        <begin position="167"/>
        <end position="188"/>
    </location>
</feature>
<evidence type="ECO:0000256" key="3">
    <source>
        <dbReference type="ARBA" id="ARBA00022448"/>
    </source>
</evidence>
<dbReference type="Proteomes" id="UP000228945">
    <property type="component" value="Chromosome"/>
</dbReference>
<dbReference type="Pfam" id="PF01594">
    <property type="entry name" value="AI-2E_transport"/>
    <property type="match status" value="1"/>
</dbReference>
<feature type="transmembrane region" description="Helical" evidence="9">
    <location>
        <begin position="223"/>
        <end position="245"/>
    </location>
</feature>
<feature type="transmembrane region" description="Helical" evidence="9">
    <location>
        <begin position="251"/>
        <end position="275"/>
    </location>
</feature>
<feature type="compositionally biased region" description="Basic and acidic residues" evidence="8">
    <location>
        <begin position="374"/>
        <end position="398"/>
    </location>
</feature>
<dbReference type="EMBL" id="CP024201">
    <property type="protein sequence ID" value="ATQ45141.1"/>
    <property type="molecule type" value="Genomic_DNA"/>
</dbReference>
<keyword evidence="11" id="KW-1185">Reference proteome</keyword>
<proteinExistence type="inferred from homology"/>
<feature type="region of interest" description="Disordered" evidence="8">
    <location>
        <begin position="1"/>
        <end position="22"/>
    </location>
</feature>
<comment type="similarity">
    <text evidence="2">Belongs to the autoinducer-2 exporter (AI-2E) (TC 2.A.86) family.</text>
</comment>
<accession>A0A2D2B4F1</accession>
<gene>
    <name evidence="10" type="ORF">CSW64_20945</name>
</gene>
<dbReference type="PANTHER" id="PTHR21716">
    <property type="entry name" value="TRANSMEMBRANE PROTEIN"/>
    <property type="match status" value="1"/>
</dbReference>
<dbReference type="OrthoDB" id="9799225at2"/>
<evidence type="ECO:0000256" key="1">
    <source>
        <dbReference type="ARBA" id="ARBA00004651"/>
    </source>
</evidence>
<dbReference type="RefSeq" id="WP_099624378.1">
    <property type="nucleotide sequence ID" value="NZ_CP024201.1"/>
</dbReference>
<feature type="transmembrane region" description="Helical" evidence="9">
    <location>
        <begin position="40"/>
        <end position="70"/>
    </location>
</feature>
<keyword evidence="6 9" id="KW-1133">Transmembrane helix</keyword>
<evidence type="ECO:0000313" key="11">
    <source>
        <dbReference type="Proteomes" id="UP000228945"/>
    </source>
</evidence>
<evidence type="ECO:0000256" key="5">
    <source>
        <dbReference type="ARBA" id="ARBA00022692"/>
    </source>
</evidence>
<feature type="transmembrane region" description="Helical" evidence="9">
    <location>
        <begin position="327"/>
        <end position="354"/>
    </location>
</feature>
<sequence length="398" mass="42667">MARPPAKTPPQPSPNAGPEPAAGQAERAPLLVVDGIGRNALVILAVIACGGALWLLGGILTPLALAMFLAIMVDSFARRLEQRWPKLPDSVSLAVAIALSLLIFGAAAYVVADNATSFVTKLVGYGPKLDGIIAQVAAFAGLEAPPPLTKLIAELNPAKYLGQFAQGLQGVLSDAVFVLIYLGFIIAAKRGFKRKIVALFPHNRERDEAIAVFNRIRYGVERYLWVQTVTGLMIAAASWVVMIIFGLENALFWAFLIFLASYIPIIGGFIGVVFPPVFGLIQFGTPIPALILLAILWGIQFFVGNVIQPRMQGESLNIDPVVVLLALAVWGLLWGLPGMFLSTPLAVMAMIILAEFDGSRWIAILMSQNGDPRGLGDEDGPRKRGRRGKSDKAQKAAP</sequence>
<dbReference type="GO" id="GO:0005886">
    <property type="term" value="C:plasma membrane"/>
    <property type="evidence" value="ECO:0007669"/>
    <property type="project" value="UniProtKB-SubCell"/>
</dbReference>
<evidence type="ECO:0000256" key="9">
    <source>
        <dbReference type="SAM" id="Phobius"/>
    </source>
</evidence>
<feature type="compositionally biased region" description="Pro residues" evidence="8">
    <location>
        <begin position="1"/>
        <end position="17"/>
    </location>
</feature>
<name>A0A2D2B4F1_9CAUL</name>
<dbReference type="KEGG" id="cmb:CSW64_20945"/>
<organism evidence="10 11">
    <name type="scientific">Caulobacter mirabilis</name>
    <dbReference type="NCBI Taxonomy" id="69666"/>
    <lineage>
        <taxon>Bacteria</taxon>
        <taxon>Pseudomonadati</taxon>
        <taxon>Pseudomonadota</taxon>
        <taxon>Alphaproteobacteria</taxon>
        <taxon>Caulobacterales</taxon>
        <taxon>Caulobacteraceae</taxon>
        <taxon>Caulobacter</taxon>
    </lineage>
</organism>
<keyword evidence="5 9" id="KW-0812">Transmembrane</keyword>
<reference evidence="10 11" key="1">
    <citation type="submission" date="2017-10" db="EMBL/GenBank/DDBJ databases">
        <title>Genome sequence of Caulobacter mirabilis FWC38.</title>
        <authorList>
            <person name="Fiebig A."/>
            <person name="Crosson S."/>
        </authorList>
    </citation>
    <scope>NUCLEOTIDE SEQUENCE [LARGE SCALE GENOMIC DNA]</scope>
    <source>
        <strain evidence="10 11">FWC 38</strain>
    </source>
</reference>
<evidence type="ECO:0000256" key="6">
    <source>
        <dbReference type="ARBA" id="ARBA00022989"/>
    </source>
</evidence>
<evidence type="ECO:0000256" key="8">
    <source>
        <dbReference type="SAM" id="MobiDB-lite"/>
    </source>
</evidence>
<feature type="transmembrane region" description="Helical" evidence="9">
    <location>
        <begin position="287"/>
        <end position="307"/>
    </location>
</feature>
<keyword evidence="7 9" id="KW-0472">Membrane</keyword>
<keyword evidence="4" id="KW-1003">Cell membrane</keyword>
<dbReference type="PANTHER" id="PTHR21716:SF53">
    <property type="entry name" value="PERMEASE PERM-RELATED"/>
    <property type="match status" value="1"/>
</dbReference>
<keyword evidence="3" id="KW-0813">Transport</keyword>
<feature type="region of interest" description="Disordered" evidence="8">
    <location>
        <begin position="370"/>
        <end position="398"/>
    </location>
</feature>
<evidence type="ECO:0000256" key="7">
    <source>
        <dbReference type="ARBA" id="ARBA00023136"/>
    </source>
</evidence>
<evidence type="ECO:0000256" key="2">
    <source>
        <dbReference type="ARBA" id="ARBA00009773"/>
    </source>
</evidence>
<feature type="transmembrane region" description="Helical" evidence="9">
    <location>
        <begin position="91"/>
        <end position="112"/>
    </location>
</feature>
<comment type="subcellular location">
    <subcellularLocation>
        <location evidence="1">Cell membrane</location>
        <topology evidence="1">Multi-pass membrane protein</topology>
    </subcellularLocation>
</comment>
<dbReference type="AlphaFoldDB" id="A0A2D2B4F1"/>
<evidence type="ECO:0000313" key="10">
    <source>
        <dbReference type="EMBL" id="ATQ45141.1"/>
    </source>
</evidence>